<dbReference type="AlphaFoldDB" id="A0A7X5XNY4"/>
<sequence>MSYDMHFEQPPPRNWDHFEELCADVFQEEWRDAALVRNGRAGQAQHGIDIIGRHGAVWPIGVQCKKKSIWPVAKLTVRDLEKEVEQAKAFRPKLEQFYLVTTAVDDAPIIARAQALTQEHKKQGLFSVAVIGWSELVRRATRHSLVAQKHFGAHSQGKQAPLLASWRAANGKLLFSDEELAVSVDELIYDLIDFPDGRFVFRQQESEALLLDIATRNAKANQSLADRRKIVAVRDELHSHREKEKMIAQGLRLMFSHGYFRGVLRAVWDKTDVALLVRSFIEQRIDPKFGNVTGMEKIRLHPPMSAESAVCIFVSATQHGAINAHLRKLRKTYSGMGEFTARELPPAVRYGLALPAIIERIVTNLQNGMEFQVMDSRSWLEADSWKISL</sequence>
<evidence type="ECO:0000313" key="2">
    <source>
        <dbReference type="Proteomes" id="UP000535078"/>
    </source>
</evidence>
<dbReference type="EMBL" id="JAATIT010000001">
    <property type="protein sequence ID" value="NJB88587.1"/>
    <property type="molecule type" value="Genomic_DNA"/>
</dbReference>
<proteinExistence type="predicted"/>
<dbReference type="Proteomes" id="UP000535078">
    <property type="component" value="Unassembled WGS sequence"/>
</dbReference>
<dbReference type="RefSeq" id="WP_167919434.1">
    <property type="nucleotide sequence ID" value="NZ_JAATIT010000001.1"/>
</dbReference>
<accession>A0A7X5XNY4</accession>
<keyword evidence="2" id="KW-1185">Reference proteome</keyword>
<evidence type="ECO:0008006" key="3">
    <source>
        <dbReference type="Google" id="ProtNLM"/>
    </source>
</evidence>
<name>A0A7X5XNY4_9SPHN</name>
<reference evidence="1 2" key="1">
    <citation type="submission" date="2020-03" db="EMBL/GenBank/DDBJ databases">
        <title>Genomic Encyclopedia of Type Strains, Phase IV (KMG-IV): sequencing the most valuable type-strain genomes for metagenomic binning, comparative biology and taxonomic classification.</title>
        <authorList>
            <person name="Goeker M."/>
        </authorList>
    </citation>
    <scope>NUCLEOTIDE SEQUENCE [LARGE SCALE GENOMIC DNA]</scope>
    <source>
        <strain evidence="1 2">DSM 25229</strain>
    </source>
</reference>
<protein>
    <recommendedName>
        <fullName evidence="3">Restriction endonuclease type IV Mrr domain-containing protein</fullName>
    </recommendedName>
</protein>
<organism evidence="1 2">
    <name type="scientific">Sphingopyxis italica</name>
    <dbReference type="NCBI Taxonomy" id="1129133"/>
    <lineage>
        <taxon>Bacteria</taxon>
        <taxon>Pseudomonadati</taxon>
        <taxon>Pseudomonadota</taxon>
        <taxon>Alphaproteobacteria</taxon>
        <taxon>Sphingomonadales</taxon>
        <taxon>Sphingomonadaceae</taxon>
        <taxon>Sphingopyxis</taxon>
    </lineage>
</organism>
<evidence type="ECO:0000313" key="1">
    <source>
        <dbReference type="EMBL" id="NJB88587.1"/>
    </source>
</evidence>
<gene>
    <name evidence="1" type="ORF">GGR90_000739</name>
</gene>
<comment type="caution">
    <text evidence="1">The sequence shown here is derived from an EMBL/GenBank/DDBJ whole genome shotgun (WGS) entry which is preliminary data.</text>
</comment>